<dbReference type="PANTHER" id="PTHR30345">
    <property type="entry name" value="RIBOSE-5-PHOSPHATE ISOMERASE B"/>
    <property type="match status" value="1"/>
</dbReference>
<sequence length="150" mass="15852">MKIAIGNDHSGVDFKNQLVDYLLSKGIEVLNVGTDSADSVDYPDIAKEVSKNVLNKNVDFGILICGTGIGISIAANRISGIRAALVTNELCARLSRQHNDANVLVLGARVTGIELAKSCIDAFLSADFEGGRHSGRFSKIECNCGSGVID</sequence>
<dbReference type="GO" id="GO:0009052">
    <property type="term" value="P:pentose-phosphate shunt, non-oxidative branch"/>
    <property type="evidence" value="ECO:0007669"/>
    <property type="project" value="TreeGrafter"/>
</dbReference>
<dbReference type="InterPro" id="IPR036569">
    <property type="entry name" value="RpiB_LacA_LacB_sf"/>
</dbReference>
<dbReference type="SUPFAM" id="SSF89623">
    <property type="entry name" value="Ribose/Galactose isomerase RpiB/AlsB"/>
    <property type="match status" value="1"/>
</dbReference>
<dbReference type="Proteomes" id="UP000002072">
    <property type="component" value="Chromosome"/>
</dbReference>
<dbReference type="InterPro" id="IPR004785">
    <property type="entry name" value="RpiB"/>
</dbReference>
<reference evidence="5 6" key="1">
    <citation type="journal article" date="2009" name="Stand. Genomic Sci.">
        <title>Complete genome sequence of Streptobacillus moniliformis type strain (9901T).</title>
        <authorList>
            <person name="Nolan M."/>
            <person name="Gronow S."/>
            <person name="Lapidus A."/>
            <person name="Ivanova N."/>
            <person name="Copeland A."/>
            <person name="Lucas S."/>
            <person name="Del Rio T.G."/>
            <person name="Chen F."/>
            <person name="Tice H."/>
            <person name="Pitluck S."/>
            <person name="Cheng J.F."/>
            <person name="Sims D."/>
            <person name="Meincke L."/>
            <person name="Bruce D."/>
            <person name="Goodwin L."/>
            <person name="Brettin T."/>
            <person name="Han C."/>
            <person name="Detter J.C."/>
            <person name="Ovchinikova G."/>
            <person name="Pati A."/>
            <person name="Mavromatis K."/>
            <person name="Mikhailova N."/>
            <person name="Chen A."/>
            <person name="Palaniappan K."/>
            <person name="Land M."/>
            <person name="Hauser L."/>
            <person name="Chang Y.J."/>
            <person name="Jeffries C.D."/>
            <person name="Rohde M."/>
            <person name="Sproer C."/>
            <person name="Goker M."/>
            <person name="Bristow J."/>
            <person name="Eisen J.A."/>
            <person name="Markowitz V."/>
            <person name="Hugenholtz P."/>
            <person name="Kyrpides N.C."/>
            <person name="Klenk H.P."/>
            <person name="Chain P."/>
        </authorList>
    </citation>
    <scope>NUCLEOTIDE SEQUENCE [LARGE SCALE GENOMIC DNA]</scope>
    <source>
        <strain evidence="6">ATCC 14647 / DSM 12112 / NCTC 10651 / 9901</strain>
    </source>
</reference>
<evidence type="ECO:0000313" key="6">
    <source>
        <dbReference type="Proteomes" id="UP000002072"/>
    </source>
</evidence>
<evidence type="ECO:0000256" key="4">
    <source>
        <dbReference type="PIRSR" id="PIRSR005384-2"/>
    </source>
</evidence>
<feature type="binding site" evidence="4">
    <location>
        <position position="99"/>
    </location>
    <ligand>
        <name>D-ribulose 5-phosphate</name>
        <dbReference type="ChEBI" id="CHEBI:58121"/>
    </ligand>
</feature>
<feature type="binding site" evidence="4">
    <location>
        <begin position="8"/>
        <end position="9"/>
    </location>
    <ligand>
        <name>D-ribulose 5-phosphate</name>
        <dbReference type="ChEBI" id="CHEBI:58121"/>
    </ligand>
</feature>
<dbReference type="GO" id="GO:0004751">
    <property type="term" value="F:ribose-5-phosphate isomerase activity"/>
    <property type="evidence" value="ECO:0007669"/>
    <property type="project" value="TreeGrafter"/>
</dbReference>
<evidence type="ECO:0000313" key="5">
    <source>
        <dbReference type="EMBL" id="ACZ01038.1"/>
    </source>
</evidence>
<dbReference type="NCBIfam" id="NF004051">
    <property type="entry name" value="PRK05571.1"/>
    <property type="match status" value="1"/>
</dbReference>
<comment type="similarity">
    <text evidence="1">Belongs to the LacAB/RpiB family.</text>
</comment>
<name>D1AXL2_STRM9</name>
<keyword evidence="2 5" id="KW-0413">Isomerase</keyword>
<proteinExistence type="inferred from homology"/>
<dbReference type="AlphaFoldDB" id="D1AXL2"/>
<dbReference type="Pfam" id="PF02502">
    <property type="entry name" value="LacAB_rpiB"/>
    <property type="match status" value="1"/>
</dbReference>
<protein>
    <submittedName>
        <fullName evidence="5">Ribose 5-phosphate isomerase B</fullName>
        <ecNumber evidence="5">5.3.1.26</ecNumber>
    </submittedName>
</protein>
<evidence type="ECO:0000256" key="3">
    <source>
        <dbReference type="PIRSR" id="PIRSR005384-1"/>
    </source>
</evidence>
<dbReference type="InterPro" id="IPR003500">
    <property type="entry name" value="RpiB_LacA_LacB"/>
</dbReference>
<gene>
    <name evidence="5" type="ordered locus">Smon_0559</name>
</gene>
<dbReference type="NCBIfam" id="TIGR01120">
    <property type="entry name" value="rpiB"/>
    <property type="match status" value="1"/>
</dbReference>
<dbReference type="STRING" id="519441.Smon_0559"/>
<feature type="binding site" evidence="4">
    <location>
        <position position="109"/>
    </location>
    <ligand>
        <name>D-ribulose 5-phosphate</name>
        <dbReference type="ChEBI" id="CHEBI:58121"/>
    </ligand>
</feature>
<feature type="binding site" evidence="4">
    <location>
        <begin position="66"/>
        <end position="70"/>
    </location>
    <ligand>
        <name>D-ribulose 5-phosphate</name>
        <dbReference type="ChEBI" id="CHEBI:58121"/>
    </ligand>
</feature>
<dbReference type="NCBIfam" id="TIGR00689">
    <property type="entry name" value="rpiB_lacA_lacB"/>
    <property type="match status" value="1"/>
</dbReference>
<feature type="binding site" evidence="4">
    <location>
        <position position="136"/>
    </location>
    <ligand>
        <name>D-ribulose 5-phosphate</name>
        <dbReference type="ChEBI" id="CHEBI:58121"/>
    </ligand>
</feature>
<dbReference type="RefSeq" id="WP_012858593.1">
    <property type="nucleotide sequence ID" value="NC_013515.1"/>
</dbReference>
<dbReference type="GO" id="GO:0050044">
    <property type="term" value="F:galactose-6-phosphate isomerase activity"/>
    <property type="evidence" value="ECO:0007669"/>
    <property type="project" value="UniProtKB-EC"/>
</dbReference>
<dbReference type="Gene3D" id="3.40.1400.10">
    <property type="entry name" value="Sugar-phosphate isomerase, RpiB/LacA/LacB"/>
    <property type="match status" value="1"/>
</dbReference>
<keyword evidence="6" id="KW-1185">Reference proteome</keyword>
<feature type="active site" description="Proton acceptor" evidence="3">
    <location>
        <position position="65"/>
    </location>
</feature>
<accession>D1AXL2</accession>
<feature type="active site" description="Proton donor" evidence="3">
    <location>
        <position position="98"/>
    </location>
</feature>
<evidence type="ECO:0000256" key="1">
    <source>
        <dbReference type="ARBA" id="ARBA00008754"/>
    </source>
</evidence>
<dbReference type="KEGG" id="smf:Smon_0559"/>
<dbReference type="PIRSF" id="PIRSF005384">
    <property type="entry name" value="RpiB_LacA_B"/>
    <property type="match status" value="1"/>
</dbReference>
<dbReference type="PANTHER" id="PTHR30345:SF0">
    <property type="entry name" value="DNA DAMAGE-REPAIR_TOLERATION PROTEIN DRT102"/>
    <property type="match status" value="1"/>
</dbReference>
<dbReference type="eggNOG" id="COG0698">
    <property type="taxonomic scope" value="Bacteria"/>
</dbReference>
<dbReference type="GeneID" id="29673116"/>
<dbReference type="HOGENOM" id="CLU_091396_4_1_0"/>
<dbReference type="EC" id="5.3.1.26" evidence="5"/>
<organism evidence="5 6">
    <name type="scientific">Streptobacillus moniliformis (strain ATCC 14647 / DSM 12112 / NCTC 10651 / 9901)</name>
    <dbReference type="NCBI Taxonomy" id="519441"/>
    <lineage>
        <taxon>Bacteria</taxon>
        <taxon>Fusobacteriati</taxon>
        <taxon>Fusobacteriota</taxon>
        <taxon>Fusobacteriia</taxon>
        <taxon>Fusobacteriales</taxon>
        <taxon>Leptotrichiaceae</taxon>
        <taxon>Streptobacillus</taxon>
    </lineage>
</organism>
<dbReference type="GO" id="GO:0019316">
    <property type="term" value="P:D-allose catabolic process"/>
    <property type="evidence" value="ECO:0007669"/>
    <property type="project" value="TreeGrafter"/>
</dbReference>
<dbReference type="OrthoDB" id="1778624at2"/>
<evidence type="ECO:0000256" key="2">
    <source>
        <dbReference type="ARBA" id="ARBA00023235"/>
    </source>
</evidence>
<feature type="binding site" evidence="4">
    <location>
        <position position="132"/>
    </location>
    <ligand>
        <name>D-ribulose 5-phosphate</name>
        <dbReference type="ChEBI" id="CHEBI:58121"/>
    </ligand>
</feature>
<dbReference type="EMBL" id="CP001779">
    <property type="protein sequence ID" value="ACZ01038.1"/>
    <property type="molecule type" value="Genomic_DNA"/>
</dbReference>